<evidence type="ECO:0000256" key="10">
    <source>
        <dbReference type="ARBA" id="ARBA00033270"/>
    </source>
</evidence>
<evidence type="ECO:0000256" key="13">
    <source>
        <dbReference type="ARBA" id="ARBA00041418"/>
    </source>
</evidence>
<dbReference type="GO" id="GO:0032153">
    <property type="term" value="C:cell division site"/>
    <property type="evidence" value="ECO:0007669"/>
    <property type="project" value="TreeGrafter"/>
</dbReference>
<evidence type="ECO:0000256" key="8">
    <source>
        <dbReference type="ARBA" id="ARBA00023136"/>
    </source>
</evidence>
<dbReference type="AlphaFoldDB" id="A0A7X0H6W3"/>
<feature type="transmembrane region" description="Helical" evidence="17">
    <location>
        <begin position="289"/>
        <end position="310"/>
    </location>
</feature>
<dbReference type="RefSeq" id="WP_184677859.1">
    <property type="nucleotide sequence ID" value="NZ_JACHGY010000001.1"/>
</dbReference>
<comment type="caution">
    <text evidence="18">The sequence shown here is derived from an EMBL/GenBank/DDBJ whole genome shotgun (WGS) entry which is preliminary data.</text>
</comment>
<feature type="transmembrane region" description="Helical" evidence="17">
    <location>
        <begin position="351"/>
        <end position="374"/>
    </location>
</feature>
<feature type="transmembrane region" description="Helical" evidence="17">
    <location>
        <begin position="57"/>
        <end position="76"/>
    </location>
</feature>
<evidence type="ECO:0000313" key="19">
    <source>
        <dbReference type="Proteomes" id="UP000541810"/>
    </source>
</evidence>
<evidence type="ECO:0000256" key="15">
    <source>
        <dbReference type="ARBA" id="ARBA00049902"/>
    </source>
</evidence>
<accession>A0A7X0H6W3</accession>
<feature type="transmembrane region" description="Helical" evidence="17">
    <location>
        <begin position="88"/>
        <end position="108"/>
    </location>
</feature>
<keyword evidence="7 17" id="KW-1133">Transmembrane helix</keyword>
<dbReference type="PANTHER" id="PTHR30474">
    <property type="entry name" value="CELL CYCLE PROTEIN"/>
    <property type="match status" value="1"/>
</dbReference>
<keyword evidence="18" id="KW-0132">Cell division</keyword>
<evidence type="ECO:0000256" key="7">
    <source>
        <dbReference type="ARBA" id="ARBA00022989"/>
    </source>
</evidence>
<dbReference type="EC" id="2.4.99.28" evidence="14"/>
<feature type="transmembrane region" description="Helical" evidence="17">
    <location>
        <begin position="322"/>
        <end position="345"/>
    </location>
</feature>
<comment type="similarity">
    <text evidence="11">Belongs to the SEDS family. FtsW subfamily.</text>
</comment>
<gene>
    <name evidence="18" type="ORF">HNQ40_002145</name>
</gene>
<keyword evidence="6" id="KW-0573">Peptidoglycan synthesis</keyword>
<evidence type="ECO:0000256" key="17">
    <source>
        <dbReference type="SAM" id="Phobius"/>
    </source>
</evidence>
<dbReference type="Pfam" id="PF01098">
    <property type="entry name" value="FTSW_RODA_SPOVE"/>
    <property type="match status" value="1"/>
</dbReference>
<evidence type="ECO:0000256" key="6">
    <source>
        <dbReference type="ARBA" id="ARBA00022984"/>
    </source>
</evidence>
<dbReference type="GO" id="GO:0009252">
    <property type="term" value="P:peptidoglycan biosynthetic process"/>
    <property type="evidence" value="ECO:0007669"/>
    <property type="project" value="UniProtKB-KW"/>
</dbReference>
<evidence type="ECO:0000256" key="3">
    <source>
        <dbReference type="ARBA" id="ARBA00022679"/>
    </source>
</evidence>
<evidence type="ECO:0000313" key="18">
    <source>
        <dbReference type="EMBL" id="MBB6430339.1"/>
    </source>
</evidence>
<evidence type="ECO:0000256" key="2">
    <source>
        <dbReference type="ARBA" id="ARBA00022676"/>
    </source>
</evidence>
<keyword evidence="8 17" id="KW-0472">Membrane</keyword>
<evidence type="ECO:0000256" key="12">
    <source>
        <dbReference type="ARBA" id="ARBA00041185"/>
    </source>
</evidence>
<dbReference type="GO" id="GO:0005886">
    <property type="term" value="C:plasma membrane"/>
    <property type="evidence" value="ECO:0007669"/>
    <property type="project" value="TreeGrafter"/>
</dbReference>
<evidence type="ECO:0000256" key="16">
    <source>
        <dbReference type="SAM" id="MobiDB-lite"/>
    </source>
</evidence>
<evidence type="ECO:0000256" key="1">
    <source>
        <dbReference type="ARBA" id="ARBA00004141"/>
    </source>
</evidence>
<proteinExistence type="inferred from homology"/>
<sequence length="408" mass="42780">MPRPTHILLTCVLALLGIGVVMVHSAGVSVASADIDANTYDPSITASGVLAPLLSKNLVYAVMAVGAMLLGSRVDLQGIFSSRGWWNPVWFAVIISLILCGMTLMPGVGKSVNGASRWLVIGPAGSGISFQPSELMKWTLVVGLAWYCARRRGVMHRFWWGLMPGLLLVGLACGLIVIEDLGTAALIGAVAMCVLIAGGARLWQLALMLPFAVGAIVAAIIHSPYRVKRLTAFMDPWADSQGTGYHPIQSMLAFAQGGVEGNGLGQSIQKYYIPEDTTDFVFPIIAEELGFGGAVLVVGLFLTILWVGLGIAKDTPHTFGRLVALGVLLTVGLQAVINIAVVTVVVPTKGIALPLISAGGTGWIFTAFAIGLVASLDNAKALREVEEGEEEAPPTDVANWATPSSPTA</sequence>
<dbReference type="InterPro" id="IPR001182">
    <property type="entry name" value="FtsW/RodA"/>
</dbReference>
<feature type="transmembrane region" description="Helical" evidence="17">
    <location>
        <begin position="159"/>
        <end position="178"/>
    </location>
</feature>
<evidence type="ECO:0000256" key="14">
    <source>
        <dbReference type="ARBA" id="ARBA00044770"/>
    </source>
</evidence>
<reference evidence="18 19" key="1">
    <citation type="submission" date="2020-08" db="EMBL/GenBank/DDBJ databases">
        <title>Genomic Encyclopedia of Type Strains, Phase IV (KMG-IV): sequencing the most valuable type-strain genomes for metagenomic binning, comparative biology and taxonomic classification.</title>
        <authorList>
            <person name="Goeker M."/>
        </authorList>
    </citation>
    <scope>NUCLEOTIDE SEQUENCE [LARGE SCALE GENOMIC DNA]</scope>
    <source>
        <strain evidence="18 19">DSM 103725</strain>
    </source>
</reference>
<keyword evidence="18" id="KW-0131">Cell cycle</keyword>
<comment type="subcellular location">
    <subcellularLocation>
        <location evidence="1">Membrane</location>
        <topology evidence="1">Multi-pass membrane protein</topology>
    </subcellularLocation>
</comment>
<dbReference type="GO" id="GO:0008360">
    <property type="term" value="P:regulation of cell shape"/>
    <property type="evidence" value="ECO:0007669"/>
    <property type="project" value="UniProtKB-KW"/>
</dbReference>
<dbReference type="GO" id="GO:0008955">
    <property type="term" value="F:peptidoglycan glycosyltransferase activity"/>
    <property type="evidence" value="ECO:0007669"/>
    <property type="project" value="UniProtKB-EC"/>
</dbReference>
<feature type="region of interest" description="Disordered" evidence="16">
    <location>
        <begin position="387"/>
        <end position="408"/>
    </location>
</feature>
<dbReference type="PANTHER" id="PTHR30474:SF2">
    <property type="entry name" value="PEPTIDOGLYCAN GLYCOSYLTRANSFERASE FTSW-RELATED"/>
    <property type="match status" value="1"/>
</dbReference>
<dbReference type="GO" id="GO:0051301">
    <property type="term" value="P:cell division"/>
    <property type="evidence" value="ECO:0007669"/>
    <property type="project" value="UniProtKB-KW"/>
</dbReference>
<evidence type="ECO:0000256" key="5">
    <source>
        <dbReference type="ARBA" id="ARBA00022960"/>
    </source>
</evidence>
<keyword evidence="4 17" id="KW-0812">Transmembrane</keyword>
<name>A0A7X0H6W3_9BACT</name>
<dbReference type="GO" id="GO:0015648">
    <property type="term" value="F:lipid-linked peptidoglycan transporter activity"/>
    <property type="evidence" value="ECO:0007669"/>
    <property type="project" value="TreeGrafter"/>
</dbReference>
<keyword evidence="5" id="KW-0133">Cell shape</keyword>
<feature type="transmembrane region" description="Helical" evidence="17">
    <location>
        <begin position="184"/>
        <end position="200"/>
    </location>
</feature>
<keyword evidence="2" id="KW-0328">Glycosyltransferase</keyword>
<dbReference type="EMBL" id="JACHGY010000001">
    <property type="protein sequence ID" value="MBB6430339.1"/>
    <property type="molecule type" value="Genomic_DNA"/>
</dbReference>
<evidence type="ECO:0000256" key="4">
    <source>
        <dbReference type="ARBA" id="ARBA00022692"/>
    </source>
</evidence>
<evidence type="ECO:0000256" key="11">
    <source>
        <dbReference type="ARBA" id="ARBA00038053"/>
    </source>
</evidence>
<evidence type="ECO:0000256" key="9">
    <source>
        <dbReference type="ARBA" id="ARBA00032370"/>
    </source>
</evidence>
<feature type="transmembrane region" description="Helical" evidence="17">
    <location>
        <begin position="207"/>
        <end position="225"/>
    </location>
</feature>
<comment type="catalytic activity">
    <reaction evidence="15">
        <text>[GlcNAc-(1-&gt;4)-Mur2Ac(oyl-L-Ala-gamma-D-Glu-L-Lys-D-Ala-D-Ala)](n)-di-trans,octa-cis-undecaprenyl diphosphate + beta-D-GlcNAc-(1-&gt;4)-Mur2Ac(oyl-L-Ala-gamma-D-Glu-L-Lys-D-Ala-D-Ala)-di-trans,octa-cis-undecaprenyl diphosphate = [GlcNAc-(1-&gt;4)-Mur2Ac(oyl-L-Ala-gamma-D-Glu-L-Lys-D-Ala-D-Ala)](n+1)-di-trans,octa-cis-undecaprenyl diphosphate + di-trans,octa-cis-undecaprenyl diphosphate + H(+)</text>
        <dbReference type="Rhea" id="RHEA:23708"/>
        <dbReference type="Rhea" id="RHEA-COMP:9602"/>
        <dbReference type="Rhea" id="RHEA-COMP:9603"/>
        <dbReference type="ChEBI" id="CHEBI:15378"/>
        <dbReference type="ChEBI" id="CHEBI:58405"/>
        <dbReference type="ChEBI" id="CHEBI:60033"/>
        <dbReference type="ChEBI" id="CHEBI:78435"/>
        <dbReference type="EC" id="2.4.99.28"/>
    </reaction>
</comment>
<keyword evidence="3" id="KW-0808">Transferase</keyword>
<dbReference type="Proteomes" id="UP000541810">
    <property type="component" value="Unassembled WGS sequence"/>
</dbReference>
<keyword evidence="19" id="KW-1185">Reference proteome</keyword>
<protein>
    <recommendedName>
        <fullName evidence="12">Probable peptidoglycan glycosyltransferase FtsW</fullName>
        <ecNumber evidence="14">2.4.99.28</ecNumber>
    </recommendedName>
    <alternativeName>
        <fullName evidence="13">Cell division protein FtsW</fullName>
    </alternativeName>
    <alternativeName>
        <fullName evidence="10">Cell wall polymerase</fullName>
    </alternativeName>
    <alternativeName>
        <fullName evidence="9">Peptidoglycan polymerase</fullName>
    </alternativeName>
</protein>
<organism evidence="18 19">
    <name type="scientific">Algisphaera agarilytica</name>
    <dbReference type="NCBI Taxonomy" id="1385975"/>
    <lineage>
        <taxon>Bacteria</taxon>
        <taxon>Pseudomonadati</taxon>
        <taxon>Planctomycetota</taxon>
        <taxon>Phycisphaerae</taxon>
        <taxon>Phycisphaerales</taxon>
        <taxon>Phycisphaeraceae</taxon>
        <taxon>Algisphaera</taxon>
    </lineage>
</organism>